<dbReference type="SUPFAM" id="SSF53474">
    <property type="entry name" value="alpha/beta-Hydrolases"/>
    <property type="match status" value="1"/>
</dbReference>
<evidence type="ECO:0000313" key="5">
    <source>
        <dbReference type="EnsemblPlants" id="Kaladp0064s0029.1.v1.1.CDS.1"/>
    </source>
</evidence>
<evidence type="ECO:0000256" key="4">
    <source>
        <dbReference type="RuleBase" id="RU361156"/>
    </source>
</evidence>
<evidence type="ECO:0000256" key="2">
    <source>
        <dbReference type="ARBA" id="ARBA00009431"/>
    </source>
</evidence>
<dbReference type="EC" id="3.4.16.-" evidence="4"/>
<dbReference type="InterPro" id="IPR001563">
    <property type="entry name" value="Peptidase_S10"/>
</dbReference>
<dbReference type="Pfam" id="PF00450">
    <property type="entry name" value="Peptidase_S10"/>
    <property type="match status" value="1"/>
</dbReference>
<dbReference type="OMA" id="WYYNYLQ"/>
<dbReference type="Gene3D" id="3.40.50.1820">
    <property type="entry name" value="alpha/beta hydrolase"/>
    <property type="match status" value="1"/>
</dbReference>
<comment type="similarity">
    <text evidence="2 4">Belongs to the peptidase S10 family.</text>
</comment>
<sequence>MDPRKTFLIVFILNPSLLLHAIPSLPAQALPSRSGYLPVTAAGDSAIFYTFYEAQNPPASPLTDTPLLIWLQGGPGCSSMVGNFFELGPWRLNPNNPNLQLEHNPGAWNRIFGLLFLDNPIGTGFSIASSIEAIPRDQDGVARHLYAAITKFIGLDPSFRSRQLYITGESYAGKYIPAIGSHILKMNSLLPVAEQVNLAGVAIGNGFTDPATQVATHAANAYFFGLINESQKCRLEQAQSEAVKLAKMGNWSAATDARNKAMDMLQNMTGFATLYDFTRSVPYETHLVTRFLKSKEIKRRLKAKEDIEFIECSRIVGHALHDDMMKSTKHLVEFMLRHVKVLLYQGHLDLRIGVVSNEAWIKSMAWEGIDDFLAAERKIWKVEDQLAGYVQKWDKLCDVVLLGAGHLVPADQPLRSQAMIEDWVIQGGLFRDEIPSLAAL</sequence>
<evidence type="ECO:0000256" key="1">
    <source>
        <dbReference type="ARBA" id="ARBA00004613"/>
    </source>
</evidence>
<feature type="chain" id="PRO_5029934162" description="Carboxypeptidase" evidence="4">
    <location>
        <begin position="22"/>
        <end position="440"/>
    </location>
</feature>
<evidence type="ECO:0000256" key="3">
    <source>
        <dbReference type="ARBA" id="ARBA00022525"/>
    </source>
</evidence>
<comment type="subcellular location">
    <subcellularLocation>
        <location evidence="1">Secreted</location>
    </subcellularLocation>
</comment>
<dbReference type="Gramene" id="Kaladp0064s0029.1.v1.1">
    <property type="protein sequence ID" value="Kaladp0064s0029.1.v1.1.CDS.1"/>
    <property type="gene ID" value="Kaladp0064s0029.v1.1"/>
</dbReference>
<dbReference type="GO" id="GO:0005576">
    <property type="term" value="C:extracellular region"/>
    <property type="evidence" value="ECO:0007669"/>
    <property type="project" value="UniProtKB-SubCell"/>
</dbReference>
<dbReference type="InterPro" id="IPR029058">
    <property type="entry name" value="AB_hydrolase_fold"/>
</dbReference>
<dbReference type="AlphaFoldDB" id="A0A7N1A1Z1"/>
<feature type="signal peptide" evidence="4">
    <location>
        <begin position="1"/>
        <end position="21"/>
    </location>
</feature>
<accession>A0A7N1A1Z1</accession>
<keyword evidence="4" id="KW-0121">Carboxypeptidase</keyword>
<organism evidence="5 6">
    <name type="scientific">Kalanchoe fedtschenkoi</name>
    <name type="common">Lavender scallops</name>
    <name type="synonym">South American air plant</name>
    <dbReference type="NCBI Taxonomy" id="63787"/>
    <lineage>
        <taxon>Eukaryota</taxon>
        <taxon>Viridiplantae</taxon>
        <taxon>Streptophyta</taxon>
        <taxon>Embryophyta</taxon>
        <taxon>Tracheophyta</taxon>
        <taxon>Spermatophyta</taxon>
        <taxon>Magnoliopsida</taxon>
        <taxon>eudicotyledons</taxon>
        <taxon>Gunneridae</taxon>
        <taxon>Pentapetalae</taxon>
        <taxon>Saxifragales</taxon>
        <taxon>Crassulaceae</taxon>
        <taxon>Kalanchoe</taxon>
    </lineage>
</organism>
<protein>
    <recommendedName>
        <fullName evidence="4">Carboxypeptidase</fullName>
        <ecNumber evidence="4">3.4.16.-</ecNumber>
    </recommendedName>
</protein>
<proteinExistence type="inferred from homology"/>
<keyword evidence="4" id="KW-0645">Protease</keyword>
<dbReference type="PANTHER" id="PTHR11802:SF454">
    <property type="entry name" value="SERINE CARBOXYPEPTIDASE-LIKE 50"/>
    <property type="match status" value="1"/>
</dbReference>
<dbReference type="Proteomes" id="UP000594263">
    <property type="component" value="Unplaced"/>
</dbReference>
<keyword evidence="6" id="KW-1185">Reference proteome</keyword>
<reference evidence="5" key="1">
    <citation type="submission" date="2021-01" db="UniProtKB">
        <authorList>
            <consortium name="EnsemblPlants"/>
        </authorList>
    </citation>
    <scope>IDENTIFICATION</scope>
</reference>
<name>A0A7N1A1Z1_KALFE</name>
<dbReference type="PRINTS" id="PR00724">
    <property type="entry name" value="CRBOXYPTASEC"/>
</dbReference>
<keyword evidence="4" id="KW-0378">Hydrolase</keyword>
<dbReference type="PROSITE" id="PS00131">
    <property type="entry name" value="CARBOXYPEPT_SER_SER"/>
    <property type="match status" value="1"/>
</dbReference>
<dbReference type="GO" id="GO:0006508">
    <property type="term" value="P:proteolysis"/>
    <property type="evidence" value="ECO:0007669"/>
    <property type="project" value="UniProtKB-KW"/>
</dbReference>
<dbReference type="InterPro" id="IPR018202">
    <property type="entry name" value="Ser_caboxypep_ser_AS"/>
</dbReference>
<evidence type="ECO:0000313" key="6">
    <source>
        <dbReference type="Proteomes" id="UP000594263"/>
    </source>
</evidence>
<dbReference type="EnsemblPlants" id="Kaladp0064s0029.1.v1.1">
    <property type="protein sequence ID" value="Kaladp0064s0029.1.v1.1.CDS.1"/>
    <property type="gene ID" value="Kaladp0064s0029.v1.1"/>
</dbReference>
<keyword evidence="4" id="KW-0732">Signal</keyword>
<dbReference type="GO" id="GO:0004185">
    <property type="term" value="F:serine-type carboxypeptidase activity"/>
    <property type="evidence" value="ECO:0007669"/>
    <property type="project" value="UniProtKB-UniRule"/>
</dbReference>
<keyword evidence="3" id="KW-0964">Secreted</keyword>
<dbReference type="PANTHER" id="PTHR11802">
    <property type="entry name" value="SERINE PROTEASE FAMILY S10 SERINE CARBOXYPEPTIDASE"/>
    <property type="match status" value="1"/>
</dbReference>